<sequence length="302" mass="32867">MTISVDVRISFILYKRLSDGGEGRNGSRPTRLLRPRASSTASDASPLTPPNAPSSPAGKIPLRTGSATSLRPPRQSTDNEYVQLDRSTYQDMFQDIVNIKTMLFKLKRVLQEAETLNPFDSSLKNGLFYNLANSDLPNSLISALNESNGVTNDGEENQVNGNSEPQTAQPQEEVADLRRQVVFLQQQLEEESRSKVLLQRQLAKCTCENGSVTCTGNGSPKKEAPCNAATQTERIRPVSMGPILQSCPTEAGGSGPLVSNSSELRKKSCESSSSNPRTGLSMSRRLPVATASRKPATVRLWK</sequence>
<accession>A0A8K0K6B9</accession>
<reference evidence="3" key="1">
    <citation type="submission" date="2013-04" db="EMBL/GenBank/DDBJ databases">
        <authorList>
            <person name="Qu J."/>
            <person name="Murali S.C."/>
            <person name="Bandaranaike D."/>
            <person name="Bellair M."/>
            <person name="Blankenburg K."/>
            <person name="Chao H."/>
            <person name="Dinh H."/>
            <person name="Doddapaneni H."/>
            <person name="Downs B."/>
            <person name="Dugan-Rocha S."/>
            <person name="Elkadiri S."/>
            <person name="Gnanaolivu R.D."/>
            <person name="Hernandez B."/>
            <person name="Javaid M."/>
            <person name="Jayaseelan J.C."/>
            <person name="Lee S."/>
            <person name="Li M."/>
            <person name="Ming W."/>
            <person name="Munidasa M."/>
            <person name="Muniz J."/>
            <person name="Nguyen L."/>
            <person name="Ongeri F."/>
            <person name="Osuji N."/>
            <person name="Pu L.-L."/>
            <person name="Puazo M."/>
            <person name="Qu C."/>
            <person name="Quiroz J."/>
            <person name="Raj R."/>
            <person name="Weissenberger G."/>
            <person name="Xin Y."/>
            <person name="Zou X."/>
            <person name="Han Y."/>
            <person name="Richards S."/>
            <person name="Worley K."/>
            <person name="Muzny D."/>
            <person name="Gibbs R."/>
        </authorList>
    </citation>
    <scope>NUCLEOTIDE SEQUENCE</scope>
    <source>
        <strain evidence="3">Sampled in the wild</strain>
    </source>
</reference>
<protein>
    <submittedName>
        <fullName evidence="3">Uncharacterized protein</fullName>
    </submittedName>
</protein>
<feature type="compositionally biased region" description="Polar residues" evidence="2">
    <location>
        <begin position="270"/>
        <end position="281"/>
    </location>
</feature>
<comment type="caution">
    <text evidence="3">The sequence shown here is derived from an EMBL/GenBank/DDBJ whole genome shotgun (WGS) entry which is preliminary data.</text>
</comment>
<feature type="compositionally biased region" description="Polar residues" evidence="2">
    <location>
        <begin position="144"/>
        <end position="170"/>
    </location>
</feature>
<evidence type="ECO:0000313" key="3">
    <source>
        <dbReference type="EMBL" id="KAG8228045.1"/>
    </source>
</evidence>
<proteinExistence type="predicted"/>
<evidence type="ECO:0000313" key="4">
    <source>
        <dbReference type="Proteomes" id="UP000792457"/>
    </source>
</evidence>
<dbReference type="AlphaFoldDB" id="A0A8K0K6B9"/>
<organism evidence="3 4">
    <name type="scientific">Ladona fulva</name>
    <name type="common">Scarce chaser dragonfly</name>
    <name type="synonym">Libellula fulva</name>
    <dbReference type="NCBI Taxonomy" id="123851"/>
    <lineage>
        <taxon>Eukaryota</taxon>
        <taxon>Metazoa</taxon>
        <taxon>Ecdysozoa</taxon>
        <taxon>Arthropoda</taxon>
        <taxon>Hexapoda</taxon>
        <taxon>Insecta</taxon>
        <taxon>Pterygota</taxon>
        <taxon>Palaeoptera</taxon>
        <taxon>Odonata</taxon>
        <taxon>Epiprocta</taxon>
        <taxon>Anisoptera</taxon>
        <taxon>Libelluloidea</taxon>
        <taxon>Libellulidae</taxon>
        <taxon>Ladona</taxon>
    </lineage>
</organism>
<feature type="region of interest" description="Disordered" evidence="2">
    <location>
        <begin position="248"/>
        <end position="302"/>
    </location>
</feature>
<evidence type="ECO:0000256" key="2">
    <source>
        <dbReference type="SAM" id="MobiDB-lite"/>
    </source>
</evidence>
<gene>
    <name evidence="3" type="ORF">J437_LFUL007215</name>
</gene>
<feature type="region of interest" description="Disordered" evidence="2">
    <location>
        <begin position="20"/>
        <end position="80"/>
    </location>
</feature>
<keyword evidence="1" id="KW-0175">Coiled coil</keyword>
<feature type="compositionally biased region" description="Polar residues" evidence="2">
    <location>
        <begin position="65"/>
        <end position="80"/>
    </location>
</feature>
<dbReference type="EMBL" id="KZ308357">
    <property type="protein sequence ID" value="KAG8228045.1"/>
    <property type="molecule type" value="Genomic_DNA"/>
</dbReference>
<feature type="region of interest" description="Disordered" evidence="2">
    <location>
        <begin position="144"/>
        <end position="172"/>
    </location>
</feature>
<feature type="coiled-coil region" evidence="1">
    <location>
        <begin position="174"/>
        <end position="201"/>
    </location>
</feature>
<name>A0A8K0K6B9_LADFU</name>
<dbReference type="Proteomes" id="UP000792457">
    <property type="component" value="Unassembled WGS sequence"/>
</dbReference>
<keyword evidence="4" id="KW-1185">Reference proteome</keyword>
<dbReference type="OrthoDB" id="10046062at2759"/>
<evidence type="ECO:0000256" key="1">
    <source>
        <dbReference type="SAM" id="Coils"/>
    </source>
</evidence>
<reference evidence="3" key="2">
    <citation type="submission" date="2017-10" db="EMBL/GenBank/DDBJ databases">
        <title>Ladona fulva Genome sequencing and assembly.</title>
        <authorList>
            <person name="Murali S."/>
            <person name="Richards S."/>
            <person name="Bandaranaike D."/>
            <person name="Bellair M."/>
            <person name="Blankenburg K."/>
            <person name="Chao H."/>
            <person name="Dinh H."/>
            <person name="Doddapaneni H."/>
            <person name="Dugan-Rocha S."/>
            <person name="Elkadiri S."/>
            <person name="Gnanaolivu R."/>
            <person name="Hernandez B."/>
            <person name="Skinner E."/>
            <person name="Javaid M."/>
            <person name="Lee S."/>
            <person name="Li M."/>
            <person name="Ming W."/>
            <person name="Munidasa M."/>
            <person name="Muniz J."/>
            <person name="Nguyen L."/>
            <person name="Hughes D."/>
            <person name="Osuji N."/>
            <person name="Pu L.-L."/>
            <person name="Puazo M."/>
            <person name="Qu C."/>
            <person name="Quiroz J."/>
            <person name="Raj R."/>
            <person name="Weissenberger G."/>
            <person name="Xin Y."/>
            <person name="Zou X."/>
            <person name="Han Y."/>
            <person name="Worley K."/>
            <person name="Muzny D."/>
            <person name="Gibbs R."/>
        </authorList>
    </citation>
    <scope>NUCLEOTIDE SEQUENCE</scope>
    <source>
        <strain evidence="3">Sampled in the wild</strain>
    </source>
</reference>